<dbReference type="OrthoDB" id="47007at2759"/>
<proteinExistence type="inferred from homology"/>
<dbReference type="EMBL" id="JADFTS010000005">
    <property type="protein sequence ID" value="KAF9605481.1"/>
    <property type="molecule type" value="Genomic_DNA"/>
</dbReference>
<dbReference type="AlphaFoldDB" id="A0A835HVF4"/>
<dbReference type="PRINTS" id="PR00081">
    <property type="entry name" value="GDHRDH"/>
</dbReference>
<dbReference type="InterPro" id="IPR020904">
    <property type="entry name" value="Sc_DH/Rdtase_CS"/>
</dbReference>
<keyword evidence="2" id="KW-0560">Oxidoreductase</keyword>
<comment type="caution">
    <text evidence="3">The sequence shown here is derived from an EMBL/GenBank/DDBJ whole genome shotgun (WGS) entry which is preliminary data.</text>
</comment>
<dbReference type="Pfam" id="PF13561">
    <property type="entry name" value="adh_short_C2"/>
    <property type="match status" value="1"/>
</dbReference>
<protein>
    <submittedName>
        <fullName evidence="3">Uncharacterized protein</fullName>
    </submittedName>
</protein>
<feature type="non-terminal residue" evidence="3">
    <location>
        <position position="588"/>
    </location>
</feature>
<dbReference type="Pfam" id="PF00106">
    <property type="entry name" value="adh_short"/>
    <property type="match status" value="1"/>
</dbReference>
<dbReference type="SUPFAM" id="SSF51735">
    <property type="entry name" value="NAD(P)-binding Rossmann-fold domains"/>
    <property type="match status" value="2"/>
</dbReference>
<sequence length="588" mass="65202">NPLAMETFNSSTYGKAVCHCFALEGATVAFTYVKSEEEKNSQDTLGMIKQVKTSYAKDPIAIPSDLGYDENCKRVVDEVVHTYGRIDVLVNNAAEQHKAHSVEEIDDARLERVFRTNTHLLTFSWSDNGDRSRHALKHMAEGSSIINITSVTAYKDNPKLLDYTSTKGASVTITSGGCKCSIHNFTSGLALQLVERGIRVNGVAPGPVWTPFIPASFSKDEDPKFGSEVPMKWAGQPHEIAPSYVFLLLMCVLLTSLARSFILMVGGVIVNGWWTTDVCSTLMAFGSLGRTSLILRAEIHFIIKTDRFFSCAALLPSSNVLLKSTSLCSSRNNFFKCHRKPEILAAGKSFIVSQPQRRFDFKRMASGGEQFPPQKQEKQPGKEYVMNPISQATNPNYRPSNKFCVQLWPSPIHVHGCEDKDAQDTLIMLKQAKVSDAKDPTTIPMDLSYDENCKKVVDMVASAFGRIDVLVNNAAEQYKAPSIEDIDETRLERVFRTNTLSHFFMVRHALKHMGEGSSIINTTSVNAYKRHPTLLDYTSTKGAIVAFTRRMAQPHEIAPSYVFLASNVDSSYFTGQVLHPNGATIVNA</sequence>
<gene>
    <name evidence="3" type="ORF">IFM89_017500</name>
</gene>
<dbReference type="InterPro" id="IPR002347">
    <property type="entry name" value="SDR_fam"/>
</dbReference>
<dbReference type="PRINTS" id="PR00080">
    <property type="entry name" value="SDRFAMILY"/>
</dbReference>
<comment type="similarity">
    <text evidence="1">Belongs to the short-chain dehydrogenases/reductases (SDR) family.</text>
</comment>
<reference evidence="3 4" key="1">
    <citation type="submission" date="2020-10" db="EMBL/GenBank/DDBJ databases">
        <title>The Coptis chinensis genome and diversification of protoberbering-type alkaloids.</title>
        <authorList>
            <person name="Wang B."/>
            <person name="Shu S."/>
            <person name="Song C."/>
            <person name="Liu Y."/>
        </authorList>
    </citation>
    <scope>NUCLEOTIDE SEQUENCE [LARGE SCALE GENOMIC DNA]</scope>
    <source>
        <strain evidence="3">HL-2020</strain>
        <tissue evidence="3">Leaf</tissue>
    </source>
</reference>
<dbReference type="Gene3D" id="3.40.50.720">
    <property type="entry name" value="NAD(P)-binding Rossmann-like Domain"/>
    <property type="match status" value="2"/>
</dbReference>
<evidence type="ECO:0000256" key="1">
    <source>
        <dbReference type="ARBA" id="ARBA00006484"/>
    </source>
</evidence>
<keyword evidence="4" id="KW-1185">Reference proteome</keyword>
<dbReference type="PROSITE" id="PS00061">
    <property type="entry name" value="ADH_SHORT"/>
    <property type="match status" value="1"/>
</dbReference>
<evidence type="ECO:0000313" key="3">
    <source>
        <dbReference type="EMBL" id="KAF9605481.1"/>
    </source>
</evidence>
<evidence type="ECO:0000256" key="2">
    <source>
        <dbReference type="ARBA" id="ARBA00023002"/>
    </source>
</evidence>
<organism evidence="3 4">
    <name type="scientific">Coptis chinensis</name>
    <dbReference type="NCBI Taxonomy" id="261450"/>
    <lineage>
        <taxon>Eukaryota</taxon>
        <taxon>Viridiplantae</taxon>
        <taxon>Streptophyta</taxon>
        <taxon>Embryophyta</taxon>
        <taxon>Tracheophyta</taxon>
        <taxon>Spermatophyta</taxon>
        <taxon>Magnoliopsida</taxon>
        <taxon>Ranunculales</taxon>
        <taxon>Ranunculaceae</taxon>
        <taxon>Coptidoideae</taxon>
        <taxon>Coptis</taxon>
    </lineage>
</organism>
<accession>A0A835HVF4</accession>
<dbReference type="GO" id="GO:0016614">
    <property type="term" value="F:oxidoreductase activity, acting on CH-OH group of donors"/>
    <property type="evidence" value="ECO:0007669"/>
    <property type="project" value="UniProtKB-ARBA"/>
</dbReference>
<name>A0A835HVF4_9MAGN</name>
<dbReference type="InterPro" id="IPR036291">
    <property type="entry name" value="NAD(P)-bd_dom_sf"/>
</dbReference>
<dbReference type="PANTHER" id="PTHR48107">
    <property type="entry name" value="NADPH-DEPENDENT ALDEHYDE REDUCTASE-LIKE PROTEIN, CHLOROPLASTIC-RELATED"/>
    <property type="match status" value="1"/>
</dbReference>
<dbReference type="Proteomes" id="UP000631114">
    <property type="component" value="Unassembled WGS sequence"/>
</dbReference>
<dbReference type="PANTHER" id="PTHR48107:SF16">
    <property type="entry name" value="NADPH-DEPENDENT ALDEHYDE REDUCTASE 1, CHLOROPLASTIC"/>
    <property type="match status" value="1"/>
</dbReference>
<evidence type="ECO:0000313" key="4">
    <source>
        <dbReference type="Proteomes" id="UP000631114"/>
    </source>
</evidence>